<evidence type="ECO:0000313" key="1">
    <source>
        <dbReference type="EMBL" id="NDV36436.1"/>
    </source>
</evidence>
<dbReference type="InterPro" id="IPR047324">
    <property type="entry name" value="LbH_gamma_CA-like"/>
</dbReference>
<name>A0A6B2LH82_9EUKA</name>
<dbReference type="PANTHER" id="PTHR13061">
    <property type="entry name" value="DYNACTIN SUBUNIT P25"/>
    <property type="match status" value="1"/>
</dbReference>
<dbReference type="InterPro" id="IPR011004">
    <property type="entry name" value="Trimer_LpxA-like_sf"/>
</dbReference>
<dbReference type="Gene3D" id="2.160.10.10">
    <property type="entry name" value="Hexapeptide repeat proteins"/>
    <property type="match status" value="1"/>
</dbReference>
<accession>A0A6B2LH82</accession>
<dbReference type="EMBL" id="GIBP01007467">
    <property type="protein sequence ID" value="NDV36436.1"/>
    <property type="molecule type" value="Transcribed_RNA"/>
</dbReference>
<reference evidence="1" key="1">
    <citation type="journal article" date="2020" name="J. Eukaryot. Microbiol.">
        <title>De novo Sequencing, Assembly and Annotation of the Transcriptome for the Free-Living Testate Amoeba Arcella intermedia.</title>
        <authorList>
            <person name="Ribeiro G.M."/>
            <person name="Porfirio-Sousa A.L."/>
            <person name="Maurer-Alcala X.X."/>
            <person name="Katz L.A."/>
            <person name="Lahr D.J.G."/>
        </authorList>
    </citation>
    <scope>NUCLEOTIDE SEQUENCE</scope>
</reference>
<sequence length="173" mass="19133">MFQNSSVGYGVVIKGDLRMVRIGTHSTVGDNTSIHESPFPLGPDHDGSTMIGHYVVIGSSCSLRGCTVENYCVIGSSCVLSPGSYMESNTVLEPRSVLQPDQRIPSGQVWSGNPAKFSRNLTPKELEEMEAKALDATRYAPLHAEQNYLSTSIYREIQHSQQKPKKKFVLWQD</sequence>
<dbReference type="PANTHER" id="PTHR13061:SF29">
    <property type="entry name" value="GAMMA CARBONIC ANHYDRASE-LIKE 1, MITOCHONDRIAL-RELATED"/>
    <property type="match status" value="1"/>
</dbReference>
<protein>
    <recommendedName>
        <fullName evidence="2">Dynactin subunit 6</fullName>
    </recommendedName>
</protein>
<dbReference type="SUPFAM" id="SSF51161">
    <property type="entry name" value="Trimeric LpxA-like enzymes"/>
    <property type="match status" value="1"/>
</dbReference>
<proteinExistence type="predicted"/>
<dbReference type="CDD" id="cd04645">
    <property type="entry name" value="LbH_gamma_CA_like"/>
    <property type="match status" value="1"/>
</dbReference>
<evidence type="ECO:0008006" key="2">
    <source>
        <dbReference type="Google" id="ProtNLM"/>
    </source>
</evidence>
<organism evidence="1">
    <name type="scientific">Arcella intermedia</name>
    <dbReference type="NCBI Taxonomy" id="1963864"/>
    <lineage>
        <taxon>Eukaryota</taxon>
        <taxon>Amoebozoa</taxon>
        <taxon>Tubulinea</taxon>
        <taxon>Elardia</taxon>
        <taxon>Arcellinida</taxon>
        <taxon>Sphaerothecina</taxon>
        <taxon>Arcellidae</taxon>
        <taxon>Arcella</taxon>
    </lineage>
</organism>
<dbReference type="AlphaFoldDB" id="A0A6B2LH82"/>
<dbReference type="InterPro" id="IPR050484">
    <property type="entry name" value="Transf_Hexapept/Carb_Anhydrase"/>
</dbReference>